<dbReference type="OrthoDB" id="7391871at2"/>
<accession>U2YKH5</accession>
<dbReference type="AlphaFoldDB" id="U2YKH5"/>
<dbReference type="Proteomes" id="UP000016568">
    <property type="component" value="Unassembled WGS sequence"/>
</dbReference>
<sequence>MSFWRKISPSGAVRDFAHEFTRPNPYRWPVIGVSLAATFTLFSVMWQEGGEGPPPRPEITYITTFAPHRSDTEIAASNAANQARNDKLAAEQAAREEKVKDIYRTLGRVSGMDVDKIEKQAAEERATEERAAADAHNRLMGRENAPE</sequence>
<dbReference type="KEGG" id="ntd:EGO55_07925"/>
<feature type="region of interest" description="Disordered" evidence="1">
    <location>
        <begin position="121"/>
        <end position="147"/>
    </location>
</feature>
<evidence type="ECO:0000313" key="2">
    <source>
        <dbReference type="EMBL" id="GAD49060.1"/>
    </source>
</evidence>
<evidence type="ECO:0000313" key="3">
    <source>
        <dbReference type="Proteomes" id="UP000016568"/>
    </source>
</evidence>
<name>U2YKH5_9SPHN</name>
<reference evidence="2 3" key="1">
    <citation type="submission" date="2013-09" db="EMBL/GenBank/DDBJ databases">
        <title>Whole genome shotgun sequence of Novosphingobium tardaugens NBRC 16725.</title>
        <authorList>
            <person name="Isaki S."/>
            <person name="Hosoyama A."/>
            <person name="Tsuchikane K."/>
            <person name="Katsumata H."/>
            <person name="Ando Y."/>
            <person name="Yamazaki S."/>
            <person name="Fujita N."/>
        </authorList>
    </citation>
    <scope>NUCLEOTIDE SEQUENCE [LARGE SCALE GENOMIC DNA]</scope>
    <source>
        <strain evidence="2 3">NBRC 16725</strain>
    </source>
</reference>
<dbReference type="RefSeq" id="WP_021689967.1">
    <property type="nucleotide sequence ID" value="NZ_BASZ01000004.1"/>
</dbReference>
<gene>
    <name evidence="2" type="ORF">NT2_04_04730</name>
</gene>
<dbReference type="eggNOG" id="ENOG5031UH7">
    <property type="taxonomic scope" value="Bacteria"/>
</dbReference>
<dbReference type="EMBL" id="BASZ01000004">
    <property type="protein sequence ID" value="GAD49060.1"/>
    <property type="molecule type" value="Genomic_DNA"/>
</dbReference>
<evidence type="ECO:0000256" key="1">
    <source>
        <dbReference type="SAM" id="MobiDB-lite"/>
    </source>
</evidence>
<keyword evidence="3" id="KW-1185">Reference proteome</keyword>
<comment type="caution">
    <text evidence="2">The sequence shown here is derived from an EMBL/GenBank/DDBJ whole genome shotgun (WGS) entry which is preliminary data.</text>
</comment>
<proteinExistence type="predicted"/>
<organism evidence="2 3">
    <name type="scientific">Caenibius tardaugens NBRC 16725</name>
    <dbReference type="NCBI Taxonomy" id="1219035"/>
    <lineage>
        <taxon>Bacteria</taxon>
        <taxon>Pseudomonadati</taxon>
        <taxon>Pseudomonadota</taxon>
        <taxon>Alphaproteobacteria</taxon>
        <taxon>Sphingomonadales</taxon>
        <taxon>Erythrobacteraceae</taxon>
        <taxon>Caenibius</taxon>
    </lineage>
</organism>
<protein>
    <submittedName>
        <fullName evidence="2">Uncharacterized protein</fullName>
    </submittedName>
</protein>